<organism evidence="2 3">
    <name type="scientific">Testicularia cyperi</name>
    <dbReference type="NCBI Taxonomy" id="1882483"/>
    <lineage>
        <taxon>Eukaryota</taxon>
        <taxon>Fungi</taxon>
        <taxon>Dikarya</taxon>
        <taxon>Basidiomycota</taxon>
        <taxon>Ustilaginomycotina</taxon>
        <taxon>Ustilaginomycetes</taxon>
        <taxon>Ustilaginales</taxon>
        <taxon>Anthracoideaceae</taxon>
        <taxon>Testicularia</taxon>
    </lineage>
</organism>
<evidence type="ECO:0000313" key="2">
    <source>
        <dbReference type="EMBL" id="PWY98580.1"/>
    </source>
</evidence>
<reference evidence="2 3" key="1">
    <citation type="journal article" date="2018" name="Mol. Biol. Evol.">
        <title>Broad Genomic Sampling Reveals a Smut Pathogenic Ancestry of the Fungal Clade Ustilaginomycotina.</title>
        <authorList>
            <person name="Kijpornyongpan T."/>
            <person name="Mondo S.J."/>
            <person name="Barry K."/>
            <person name="Sandor L."/>
            <person name="Lee J."/>
            <person name="Lipzen A."/>
            <person name="Pangilinan J."/>
            <person name="LaButti K."/>
            <person name="Hainaut M."/>
            <person name="Henrissat B."/>
            <person name="Grigoriev I.V."/>
            <person name="Spatafora J.W."/>
            <person name="Aime M.C."/>
        </authorList>
    </citation>
    <scope>NUCLEOTIDE SEQUENCE [LARGE SCALE GENOMIC DNA]</scope>
    <source>
        <strain evidence="2 3">MCA 3645</strain>
    </source>
</reference>
<dbReference type="Proteomes" id="UP000246740">
    <property type="component" value="Unassembled WGS sequence"/>
</dbReference>
<feature type="transmembrane region" description="Helical" evidence="1">
    <location>
        <begin position="140"/>
        <end position="158"/>
    </location>
</feature>
<accession>A0A317XMN4</accession>
<evidence type="ECO:0000256" key="1">
    <source>
        <dbReference type="SAM" id="Phobius"/>
    </source>
</evidence>
<dbReference type="EMBL" id="KZ819198">
    <property type="protein sequence ID" value="PWY98580.1"/>
    <property type="molecule type" value="Genomic_DNA"/>
</dbReference>
<dbReference type="InParanoid" id="A0A317XMN4"/>
<gene>
    <name evidence="2" type="ORF">BCV70DRAFT_34011</name>
</gene>
<protein>
    <submittedName>
        <fullName evidence="2">Uncharacterized protein</fullName>
    </submittedName>
</protein>
<keyword evidence="3" id="KW-1185">Reference proteome</keyword>
<sequence length="159" mass="17926">MIKLAKRIRARRIGNVRSKGQRRRMVREAVKYVAARLRKGLTEAKIVRTLHLSSGRADRWLTSESRQITHLAASQHRPALHCQPYGSALKLRMQVGQAPLSPVPPTSRTLLSLVSLSAHTKHRRRSASGDAAPDARSNVFGPQPMLLFCVFFLFICFFE</sequence>
<keyword evidence="1" id="KW-0812">Transmembrane</keyword>
<keyword evidence="1" id="KW-0472">Membrane</keyword>
<evidence type="ECO:0000313" key="3">
    <source>
        <dbReference type="Proteomes" id="UP000246740"/>
    </source>
</evidence>
<dbReference type="AlphaFoldDB" id="A0A317XMN4"/>
<proteinExistence type="predicted"/>
<name>A0A317XMN4_9BASI</name>
<keyword evidence="1" id="KW-1133">Transmembrane helix</keyword>